<dbReference type="Proteomes" id="UP000299102">
    <property type="component" value="Unassembled WGS sequence"/>
</dbReference>
<evidence type="ECO:0000313" key="1">
    <source>
        <dbReference type="EMBL" id="GBP93487.1"/>
    </source>
</evidence>
<organism evidence="1 2">
    <name type="scientific">Eumeta variegata</name>
    <name type="common">Bagworm moth</name>
    <name type="synonym">Eumeta japonica</name>
    <dbReference type="NCBI Taxonomy" id="151549"/>
    <lineage>
        <taxon>Eukaryota</taxon>
        <taxon>Metazoa</taxon>
        <taxon>Ecdysozoa</taxon>
        <taxon>Arthropoda</taxon>
        <taxon>Hexapoda</taxon>
        <taxon>Insecta</taxon>
        <taxon>Pterygota</taxon>
        <taxon>Neoptera</taxon>
        <taxon>Endopterygota</taxon>
        <taxon>Lepidoptera</taxon>
        <taxon>Glossata</taxon>
        <taxon>Ditrysia</taxon>
        <taxon>Tineoidea</taxon>
        <taxon>Psychidae</taxon>
        <taxon>Oiketicinae</taxon>
        <taxon>Eumeta</taxon>
    </lineage>
</organism>
<dbReference type="AlphaFoldDB" id="A0A4C2A3K6"/>
<accession>A0A4C2A3K6</accession>
<dbReference type="EMBL" id="BGZK01002384">
    <property type="protein sequence ID" value="GBP93487.1"/>
    <property type="molecule type" value="Genomic_DNA"/>
</dbReference>
<keyword evidence="2" id="KW-1185">Reference proteome</keyword>
<sequence>MDRSISHSLERLPEDVHRHWATVAWPASLCPRVILAFEVELRHGKLFVVFKFFYHDFRCWARRHPPADPPALANSMQYKNKTHVKLLDSH</sequence>
<evidence type="ECO:0000313" key="2">
    <source>
        <dbReference type="Proteomes" id="UP000299102"/>
    </source>
</evidence>
<protein>
    <submittedName>
        <fullName evidence="1">Uncharacterized protein</fullName>
    </submittedName>
</protein>
<comment type="caution">
    <text evidence="1">The sequence shown here is derived from an EMBL/GenBank/DDBJ whole genome shotgun (WGS) entry which is preliminary data.</text>
</comment>
<reference evidence="1 2" key="1">
    <citation type="journal article" date="2019" name="Commun. Biol.">
        <title>The bagworm genome reveals a unique fibroin gene that provides high tensile strength.</title>
        <authorList>
            <person name="Kono N."/>
            <person name="Nakamura H."/>
            <person name="Ohtoshi R."/>
            <person name="Tomita M."/>
            <person name="Numata K."/>
            <person name="Arakawa K."/>
        </authorList>
    </citation>
    <scope>NUCLEOTIDE SEQUENCE [LARGE SCALE GENOMIC DNA]</scope>
</reference>
<gene>
    <name evidence="1" type="ORF">EVAR_32914_1</name>
</gene>
<proteinExistence type="predicted"/>
<name>A0A4C2A3K6_EUMVA</name>